<organism evidence="4">
    <name type="scientific">Mizugakiibacter sediminis</name>
    <dbReference type="NCBI Taxonomy" id="1475481"/>
    <lineage>
        <taxon>Bacteria</taxon>
        <taxon>Pseudomonadati</taxon>
        <taxon>Pseudomonadota</taxon>
        <taxon>Gammaproteobacteria</taxon>
        <taxon>Lysobacterales</taxon>
        <taxon>Rhodanobacteraceae</taxon>
        <taxon>Mizugakiibacter</taxon>
    </lineage>
</organism>
<evidence type="ECO:0000259" key="2">
    <source>
        <dbReference type="Pfam" id="PF05229"/>
    </source>
</evidence>
<accession>A0A0K8QPT5</accession>
<feature type="chain" id="PRO_5007415075" evidence="1">
    <location>
        <begin position="24"/>
        <end position="173"/>
    </location>
</feature>
<dbReference type="STRING" id="1475481.GCA_000953855_02044"/>
<keyword evidence="1" id="KW-0732">Signal</keyword>
<protein>
    <submittedName>
        <fullName evidence="3 4">Spore coat protein, late developmental</fullName>
    </submittedName>
</protein>
<dbReference type="AlphaFoldDB" id="A0A0K8QPT5"/>
<proteinExistence type="predicted"/>
<dbReference type="SMART" id="SM00972">
    <property type="entry name" value="SCPU"/>
    <property type="match status" value="1"/>
</dbReference>
<reference evidence="3" key="1">
    <citation type="submission" date="2015-03" db="EMBL/GenBank/DDBJ databases">
        <title>Draft genome sequence of Mizugakiibacter sediminis skMP5.</title>
        <authorList>
            <person name="Watanabe T."/>
            <person name="Kojima H."/>
            <person name="Fukui M."/>
        </authorList>
    </citation>
    <scope>NUCLEOTIDE SEQUENCE</scope>
    <source>
        <strain evidence="3">SkMP5</strain>
    </source>
</reference>
<dbReference type="EMBL" id="DF970228">
    <property type="protein sequence ID" value="GAP66686.1"/>
    <property type="molecule type" value="Genomic_DNA"/>
</dbReference>
<dbReference type="PANTHER" id="PTHR37089:SF3">
    <property type="entry name" value="EXPORTED PROTEIN"/>
    <property type="match status" value="1"/>
</dbReference>
<dbReference type="Pfam" id="PF05229">
    <property type="entry name" value="SCPU"/>
    <property type="match status" value="1"/>
</dbReference>
<dbReference type="PANTHER" id="PTHR37089">
    <property type="entry name" value="PROTEIN U-RELATED"/>
    <property type="match status" value="1"/>
</dbReference>
<gene>
    <name evidence="3" type="ORF">MBSD_0105</name>
    <name evidence="4" type="ORF">MBSD_n2000</name>
</gene>
<evidence type="ECO:0000313" key="5">
    <source>
        <dbReference type="Proteomes" id="UP000253740"/>
    </source>
</evidence>
<sequence>MKIKTALIAAGLALAGIGVQAQAGTDSATFNVTATVINSCKVVAANNIGFGNYDPAGANNTTPLDASGSVQVRCTKNTNAAVTLNQGANPATGSTCASPSRQMTDGGSNRLGYAIYKDAARSQPWGCDATNQASFTSTGIASPITLTTYGRVAAGQDVPAGSYTDTVSVTVTF</sequence>
<keyword evidence="4" id="KW-0167">Capsid protein</keyword>
<dbReference type="EMBL" id="DF952378">
    <property type="protein sequence ID" value="GAN43600.1"/>
    <property type="molecule type" value="Genomic_DNA"/>
</dbReference>
<feature type="signal peptide" evidence="1">
    <location>
        <begin position="1"/>
        <end position="23"/>
    </location>
</feature>
<reference evidence="4" key="2">
    <citation type="submission" date="2015-08" db="EMBL/GenBank/DDBJ databases">
        <title>Complete DNA Sequence of Pseudomonas syringae pv. actinidiae, the Causal Agent of Kiwifruit Canker Disease.</title>
        <authorList>
            <person name="Rikkerink E.H.A."/>
            <person name="Fineran P.C."/>
        </authorList>
    </citation>
    <scope>NUCLEOTIDE SEQUENCE</scope>
    <source>
        <strain evidence="4">SkMP5</strain>
    </source>
</reference>
<evidence type="ECO:0000256" key="1">
    <source>
        <dbReference type="SAM" id="SignalP"/>
    </source>
</evidence>
<dbReference type="Proteomes" id="UP000253740">
    <property type="component" value="Unassembled WGS sequence"/>
</dbReference>
<dbReference type="InterPro" id="IPR053167">
    <property type="entry name" value="Spore_coat_component"/>
</dbReference>
<evidence type="ECO:0000313" key="4">
    <source>
        <dbReference type="EMBL" id="GAP66686.1"/>
    </source>
</evidence>
<keyword evidence="4" id="KW-0946">Virion</keyword>
<name>A0A0K8QPT5_9GAMM</name>
<keyword evidence="5" id="KW-1185">Reference proteome</keyword>
<evidence type="ECO:0000313" key="3">
    <source>
        <dbReference type="EMBL" id="GAN43600.1"/>
    </source>
</evidence>
<feature type="domain" description="Spore coat protein U/FanG" evidence="2">
    <location>
        <begin position="28"/>
        <end position="170"/>
    </location>
</feature>
<dbReference type="RefSeq" id="WP_062537280.1">
    <property type="nucleotide sequence ID" value="NZ_DF970228.1"/>
</dbReference>
<dbReference type="InterPro" id="IPR007893">
    <property type="entry name" value="Spore_coat_U/FanG"/>
</dbReference>
<dbReference type="HOGENOM" id="CLU_103262_4_1_6"/>